<feature type="domain" description="PDZ" evidence="2">
    <location>
        <begin position="1076"/>
        <end position="1146"/>
    </location>
</feature>
<dbReference type="PANTHER" id="PTHR14102">
    <property type="entry name" value="PAR-6-RELATED"/>
    <property type="match status" value="1"/>
</dbReference>
<feature type="compositionally biased region" description="Low complexity" evidence="1">
    <location>
        <begin position="40"/>
        <end position="49"/>
    </location>
</feature>
<dbReference type="GO" id="GO:0007163">
    <property type="term" value="P:establishment or maintenance of cell polarity"/>
    <property type="evidence" value="ECO:0007669"/>
    <property type="project" value="TreeGrafter"/>
</dbReference>
<feature type="region of interest" description="Disordered" evidence="1">
    <location>
        <begin position="605"/>
        <end position="656"/>
    </location>
</feature>
<gene>
    <name evidence="3" type="ORF">J4Q44_G00268630</name>
</gene>
<dbReference type="GO" id="GO:0060341">
    <property type="term" value="P:regulation of cellular localization"/>
    <property type="evidence" value="ECO:0007669"/>
    <property type="project" value="TreeGrafter"/>
</dbReference>
<keyword evidence="4" id="KW-1185">Reference proteome</keyword>
<dbReference type="InterPro" id="IPR036034">
    <property type="entry name" value="PDZ_sf"/>
</dbReference>
<feature type="compositionally biased region" description="Basic and acidic residues" evidence="1">
    <location>
        <begin position="73"/>
        <end position="86"/>
    </location>
</feature>
<feature type="compositionally biased region" description="Basic and acidic residues" evidence="1">
    <location>
        <begin position="146"/>
        <end position="156"/>
    </location>
</feature>
<dbReference type="GO" id="GO:0007098">
    <property type="term" value="P:centrosome cycle"/>
    <property type="evidence" value="ECO:0007669"/>
    <property type="project" value="TreeGrafter"/>
</dbReference>
<evidence type="ECO:0000256" key="1">
    <source>
        <dbReference type="SAM" id="MobiDB-lite"/>
    </source>
</evidence>
<name>A0AAN8QLT2_9TELE</name>
<feature type="compositionally biased region" description="Low complexity" evidence="1">
    <location>
        <begin position="820"/>
        <end position="833"/>
    </location>
</feature>
<dbReference type="Pfam" id="PF00595">
    <property type="entry name" value="PDZ"/>
    <property type="match status" value="1"/>
</dbReference>
<feature type="region of interest" description="Disordered" evidence="1">
    <location>
        <begin position="802"/>
        <end position="834"/>
    </location>
</feature>
<feature type="region of interest" description="Disordered" evidence="1">
    <location>
        <begin position="744"/>
        <end position="783"/>
    </location>
</feature>
<dbReference type="InterPro" id="IPR032756">
    <property type="entry name" value="DUF4685"/>
</dbReference>
<evidence type="ECO:0000313" key="4">
    <source>
        <dbReference type="Proteomes" id="UP001356427"/>
    </source>
</evidence>
<feature type="compositionally biased region" description="Low complexity" evidence="1">
    <location>
        <begin position="974"/>
        <end position="987"/>
    </location>
</feature>
<feature type="compositionally biased region" description="Polar residues" evidence="1">
    <location>
        <begin position="253"/>
        <end position="266"/>
    </location>
</feature>
<dbReference type="GO" id="GO:0005938">
    <property type="term" value="C:cell cortex"/>
    <property type="evidence" value="ECO:0007669"/>
    <property type="project" value="TreeGrafter"/>
</dbReference>
<proteinExistence type="predicted"/>
<feature type="region of interest" description="Disordered" evidence="1">
    <location>
        <begin position="253"/>
        <end position="299"/>
    </location>
</feature>
<feature type="compositionally biased region" description="Pro residues" evidence="1">
    <location>
        <begin position="609"/>
        <end position="621"/>
    </location>
</feature>
<dbReference type="PANTHER" id="PTHR14102:SF15">
    <property type="entry name" value="KIAA1614 ORTHOLOG"/>
    <property type="match status" value="1"/>
</dbReference>
<feature type="compositionally biased region" description="Basic residues" evidence="1">
    <location>
        <begin position="367"/>
        <end position="378"/>
    </location>
</feature>
<reference evidence="3 4" key="1">
    <citation type="submission" date="2021-04" db="EMBL/GenBank/DDBJ databases">
        <authorList>
            <person name="De Guttry C."/>
            <person name="Zahm M."/>
            <person name="Klopp C."/>
            <person name="Cabau C."/>
            <person name="Louis A."/>
            <person name="Berthelot C."/>
            <person name="Parey E."/>
            <person name="Roest Crollius H."/>
            <person name="Montfort J."/>
            <person name="Robinson-Rechavi M."/>
            <person name="Bucao C."/>
            <person name="Bouchez O."/>
            <person name="Gislard M."/>
            <person name="Lluch J."/>
            <person name="Milhes M."/>
            <person name="Lampietro C."/>
            <person name="Lopez Roques C."/>
            <person name="Donnadieu C."/>
            <person name="Braasch I."/>
            <person name="Desvignes T."/>
            <person name="Postlethwait J."/>
            <person name="Bobe J."/>
            <person name="Wedekind C."/>
            <person name="Guiguen Y."/>
        </authorList>
    </citation>
    <scope>NUCLEOTIDE SEQUENCE [LARGE SCALE GENOMIC DNA]</scope>
    <source>
        <strain evidence="3">Cs_M1</strain>
        <tissue evidence="3">Blood</tissue>
    </source>
</reference>
<dbReference type="GO" id="GO:0016324">
    <property type="term" value="C:apical plasma membrane"/>
    <property type="evidence" value="ECO:0007669"/>
    <property type="project" value="TreeGrafter"/>
</dbReference>
<dbReference type="InterPro" id="IPR001478">
    <property type="entry name" value="PDZ"/>
</dbReference>
<feature type="compositionally biased region" description="Polar residues" evidence="1">
    <location>
        <begin position="60"/>
        <end position="70"/>
    </location>
</feature>
<evidence type="ECO:0000313" key="3">
    <source>
        <dbReference type="EMBL" id="KAK6302508.1"/>
    </source>
</evidence>
<protein>
    <recommendedName>
        <fullName evidence="2">PDZ domain-containing protein</fullName>
    </recommendedName>
</protein>
<dbReference type="PROSITE" id="PS50106">
    <property type="entry name" value="PDZ"/>
    <property type="match status" value="1"/>
</dbReference>
<feature type="compositionally biased region" description="Polar residues" evidence="1">
    <location>
        <begin position="191"/>
        <end position="202"/>
    </location>
</feature>
<dbReference type="Proteomes" id="UP001356427">
    <property type="component" value="Unassembled WGS sequence"/>
</dbReference>
<feature type="compositionally biased region" description="Polar residues" evidence="1">
    <location>
        <begin position="642"/>
        <end position="652"/>
    </location>
</feature>
<feature type="compositionally biased region" description="Polar residues" evidence="1">
    <location>
        <begin position="281"/>
        <end position="291"/>
    </location>
</feature>
<feature type="compositionally biased region" description="Gly residues" evidence="1">
    <location>
        <begin position="170"/>
        <end position="185"/>
    </location>
</feature>
<dbReference type="Pfam" id="PF15737">
    <property type="entry name" value="DUF4685"/>
    <property type="match status" value="1"/>
</dbReference>
<feature type="region of interest" description="Disordered" evidence="1">
    <location>
        <begin position="356"/>
        <end position="381"/>
    </location>
</feature>
<evidence type="ECO:0000259" key="2">
    <source>
        <dbReference type="PROSITE" id="PS50106"/>
    </source>
</evidence>
<feature type="compositionally biased region" description="Polar residues" evidence="1">
    <location>
        <begin position="480"/>
        <end position="489"/>
    </location>
</feature>
<accession>A0AAN8QLT2</accession>
<dbReference type="EMBL" id="JAGTTL010000025">
    <property type="protein sequence ID" value="KAK6302508.1"/>
    <property type="molecule type" value="Genomic_DNA"/>
</dbReference>
<sequence>MEEKEVQITQTFAPASSPPQSRASDDRGLLLSLVPKPGTLSSSSPLLSPSSPPPPGSAVYSLQSKVNTLSGGREGKRERVREDNRASELQAEGPVSFQALPRQKGRSRGEVPPPVPFRHFEQRNRSSSSEDEVEEEVVARVQLHTDPNEPQREKESWGAMGKGAEKGERGGPAGGVPGQSRGLGEGASLESLENIQSDSSGATKEDPPPSPKPAPASSSTSSSSSSSSHRHWAPPKGFWRVARPETLILNRVSTKSTVGTQTTMPIPSSFVRLKDEPPANATLSGPQSKSRLASVDSVDEDKDESEGCWNMLRSDSLDCYLERCDKKEAKEPMDRVGGLWRAESWESVCSQEGTLSLGETMEANQRSRGRSVNRRRNAKRGEEKGGVDIPYLCVDQIHKRDVSLDASAFRNHEWDSNIPQQELLELPGSHFNPVELPLSPRHEQAMLLLERARLKAHFNHAKGERPPTRRAHSAQRYNPRRQQSGSDSPLLQKAVDLKPKEELTAPPSSGPLLLPQRKDLSPGGRNRRYGNSPTRVRFEDESEKEVESRYLDRVRERVRATGQKSKGTLEKKAESSISITVPNAASTQVMEVVVVVRKCEACGSILRDPPVPEPETAPPQPGNAEENQGRKVPRWVPPAQSDGISQPDQPSSVHPKAAGVTFGEVLILGEDTEGGAGGGVGERASGFGKLRRRSRKGESRLKRVGSGHGPYGASWAHRRNSNPRNRVNVCRRAVTFALGSPVALDRPLVGDSGNSSPKDRDAPTPQLPIKSALKSGSKSRVSGQRVVKLLPSVQHRLINLDEEAGGSPQHDLITTEQHGEGPISAPSGSPPSSTLVPCIRPSSLRYSPARITPDLPPAELWDTAADGAGLALSGDVCRDLLVALPECRPALRCLGVSRAEDLRAELLRAEHLKAEAQWEDGQEGARRSMAERDGRPKLSLRRFFSSIGLHSVGRLVKGGRSSSMEQLSISVPRASSASPSPTHSPHTNTRLQRTPSLQALNTVSPLAQLRKASSVQSLERRVERSTILREVSVPNSLAPRVIQKALSVEDVLAPRVVRPVGPMGRVVQAFPDGTLRLELTRPPNGPFGFVISRGKGRPVTGVYVEQVGDGTEEGLYSGLLGVGDEILEVNGEAVVGLTLDLVTRLMTRDSTASIRVLPHRRNHR</sequence>
<dbReference type="SUPFAM" id="SSF50156">
    <property type="entry name" value="PDZ domain-like"/>
    <property type="match status" value="1"/>
</dbReference>
<feature type="region of interest" description="Disordered" evidence="1">
    <location>
        <begin position="966"/>
        <end position="996"/>
    </location>
</feature>
<dbReference type="AlphaFoldDB" id="A0AAN8QLT2"/>
<dbReference type="SMART" id="SM00228">
    <property type="entry name" value="PDZ"/>
    <property type="match status" value="1"/>
</dbReference>
<feature type="compositionally biased region" description="Low complexity" evidence="1">
    <location>
        <begin position="215"/>
        <end position="227"/>
    </location>
</feature>
<feature type="compositionally biased region" description="Low complexity" evidence="1">
    <location>
        <begin position="13"/>
        <end position="22"/>
    </location>
</feature>
<feature type="region of interest" description="Disordered" evidence="1">
    <location>
        <begin position="458"/>
        <end position="546"/>
    </location>
</feature>
<dbReference type="InterPro" id="IPR051741">
    <property type="entry name" value="PAR6_homolog"/>
</dbReference>
<feature type="region of interest" description="Disordered" evidence="1">
    <location>
        <begin position="671"/>
        <end position="721"/>
    </location>
</feature>
<dbReference type="GO" id="GO:0005634">
    <property type="term" value="C:nucleus"/>
    <property type="evidence" value="ECO:0007669"/>
    <property type="project" value="TreeGrafter"/>
</dbReference>
<organism evidence="3 4">
    <name type="scientific">Coregonus suidteri</name>
    <dbReference type="NCBI Taxonomy" id="861788"/>
    <lineage>
        <taxon>Eukaryota</taxon>
        <taxon>Metazoa</taxon>
        <taxon>Chordata</taxon>
        <taxon>Craniata</taxon>
        <taxon>Vertebrata</taxon>
        <taxon>Euteleostomi</taxon>
        <taxon>Actinopterygii</taxon>
        <taxon>Neopterygii</taxon>
        <taxon>Teleostei</taxon>
        <taxon>Protacanthopterygii</taxon>
        <taxon>Salmoniformes</taxon>
        <taxon>Salmonidae</taxon>
        <taxon>Coregoninae</taxon>
        <taxon>Coregonus</taxon>
    </lineage>
</organism>
<dbReference type="Gene3D" id="2.30.42.10">
    <property type="match status" value="1"/>
</dbReference>
<comment type="caution">
    <text evidence="3">The sequence shown here is derived from an EMBL/GenBank/DDBJ whole genome shotgun (WGS) entry which is preliminary data.</text>
</comment>
<feature type="region of interest" description="Disordered" evidence="1">
    <location>
        <begin position="1"/>
        <end position="240"/>
    </location>
</feature>